<dbReference type="GO" id="GO:0071949">
    <property type="term" value="F:FAD binding"/>
    <property type="evidence" value="ECO:0007669"/>
    <property type="project" value="InterPro"/>
</dbReference>
<dbReference type="InterPro" id="IPR006094">
    <property type="entry name" value="Oxid_FAD_bind_N"/>
</dbReference>
<feature type="domain" description="FAD-binding PCMH-type" evidence="6">
    <location>
        <begin position="28"/>
        <end position="198"/>
    </location>
</feature>
<keyword evidence="3" id="KW-0285">Flavoprotein</keyword>
<evidence type="ECO:0000259" key="6">
    <source>
        <dbReference type="PROSITE" id="PS51387"/>
    </source>
</evidence>
<dbReference type="InterPro" id="IPR036318">
    <property type="entry name" value="FAD-bd_PCMH-like_sf"/>
</dbReference>
<dbReference type="PANTHER" id="PTHR13878">
    <property type="entry name" value="GULONOLACTONE OXIDASE"/>
    <property type="match status" value="1"/>
</dbReference>
<sequence>MLTAEPAPHLHTDEASRESAADDWGHLVHLRPLAVARPSTVHELVAAVEHAESRQLPYVVRGQGHSAAGGSQVADGIVIDTSGVSAVHDIDRERITVEAGACWSDVLRAALALGRTPPVLTDYLELSVGGTLSVGGIGGATHRHGLQTDNVLQLEVRTPDGVVRTCSAAEDQALFDAVRAGHGRHGIILRATLRLVSAPTRVSRRLLHYDNLPDFLADQRRLIAARQFDHLEGLAKPREDGSGWEFLLDVAAYYTWTPPVFAEHDLRYRAEECLDQEYFEFLNGMAPHEALLRETGAWDQPHPWLNAILPGAAADEVIEETMRDLDPADLGIADGGLVLLYPFHNNAIHTPQRRLPDGPVSFLFALLRTAPADDAAVLQRMLDGNEVLRRRTLDAGGGFIYLEP</sequence>
<evidence type="ECO:0000313" key="8">
    <source>
        <dbReference type="Proteomes" id="UP000584374"/>
    </source>
</evidence>
<evidence type="ECO:0000256" key="4">
    <source>
        <dbReference type="ARBA" id="ARBA00022827"/>
    </source>
</evidence>
<organism evidence="7 8">
    <name type="scientific">Saccharopolyspora phatthalungensis</name>
    <dbReference type="NCBI Taxonomy" id="664693"/>
    <lineage>
        <taxon>Bacteria</taxon>
        <taxon>Bacillati</taxon>
        <taxon>Actinomycetota</taxon>
        <taxon>Actinomycetes</taxon>
        <taxon>Pseudonocardiales</taxon>
        <taxon>Pseudonocardiaceae</taxon>
        <taxon>Saccharopolyspora</taxon>
    </lineage>
</organism>
<reference evidence="7 8" key="1">
    <citation type="submission" date="2020-08" db="EMBL/GenBank/DDBJ databases">
        <title>Sequencing the genomes of 1000 actinobacteria strains.</title>
        <authorList>
            <person name="Klenk H.-P."/>
        </authorList>
    </citation>
    <scope>NUCLEOTIDE SEQUENCE [LARGE SCALE GENOMIC DNA]</scope>
    <source>
        <strain evidence="7 8">DSM 45584</strain>
    </source>
</reference>
<dbReference type="GO" id="GO:0019139">
    <property type="term" value="F:cytokinin dehydrogenase activity"/>
    <property type="evidence" value="ECO:0007669"/>
    <property type="project" value="InterPro"/>
</dbReference>
<dbReference type="SUPFAM" id="SSF56176">
    <property type="entry name" value="FAD-binding/transporter-associated domain-like"/>
    <property type="match status" value="1"/>
</dbReference>
<gene>
    <name evidence="7" type="ORF">BJ970_005559</name>
</gene>
<dbReference type="InterPro" id="IPR016166">
    <property type="entry name" value="FAD-bd_PCMH"/>
</dbReference>
<proteinExistence type="inferred from homology"/>
<dbReference type="PANTHER" id="PTHR13878:SF53">
    <property type="entry name" value="CYTOKININ DEHYDROGENASE 6"/>
    <property type="match status" value="1"/>
</dbReference>
<dbReference type="InterPro" id="IPR016164">
    <property type="entry name" value="FAD-linked_Oxase-like_C"/>
</dbReference>
<dbReference type="Pfam" id="PF01565">
    <property type="entry name" value="FAD_binding_4"/>
    <property type="match status" value="1"/>
</dbReference>
<evidence type="ECO:0000256" key="3">
    <source>
        <dbReference type="ARBA" id="ARBA00022630"/>
    </source>
</evidence>
<dbReference type="InterPro" id="IPR016167">
    <property type="entry name" value="FAD-bd_PCMH_sub1"/>
</dbReference>
<dbReference type="PROSITE" id="PS51387">
    <property type="entry name" value="FAD_PCMH"/>
    <property type="match status" value="1"/>
</dbReference>
<accession>A0A840QDR9</accession>
<evidence type="ECO:0000256" key="5">
    <source>
        <dbReference type="ARBA" id="ARBA00023002"/>
    </source>
</evidence>
<evidence type="ECO:0000313" key="7">
    <source>
        <dbReference type="EMBL" id="MBB5157960.1"/>
    </source>
</evidence>
<dbReference type="SUPFAM" id="SSF55103">
    <property type="entry name" value="FAD-linked oxidases, C-terminal domain"/>
    <property type="match status" value="1"/>
</dbReference>
<dbReference type="Gene3D" id="3.40.462.10">
    <property type="entry name" value="FAD-linked oxidases, C-terminal domain"/>
    <property type="match status" value="1"/>
</dbReference>
<evidence type="ECO:0000256" key="2">
    <source>
        <dbReference type="ARBA" id="ARBA00005466"/>
    </source>
</evidence>
<dbReference type="Gene3D" id="3.30.43.10">
    <property type="entry name" value="Uridine Diphospho-n-acetylenolpyruvylglucosamine Reductase, domain 2"/>
    <property type="match status" value="1"/>
</dbReference>
<dbReference type="EMBL" id="JACHIW010000002">
    <property type="protein sequence ID" value="MBB5157960.1"/>
    <property type="molecule type" value="Genomic_DNA"/>
</dbReference>
<keyword evidence="4" id="KW-0274">FAD</keyword>
<evidence type="ECO:0000256" key="1">
    <source>
        <dbReference type="ARBA" id="ARBA00001974"/>
    </source>
</evidence>
<dbReference type="GO" id="GO:0009690">
    <property type="term" value="P:cytokinin metabolic process"/>
    <property type="evidence" value="ECO:0007669"/>
    <property type="project" value="InterPro"/>
</dbReference>
<protein>
    <submittedName>
        <fullName evidence="7">FAD/FMN-containing dehydrogenase</fullName>
    </submittedName>
</protein>
<comment type="caution">
    <text evidence="7">The sequence shown here is derived from an EMBL/GenBank/DDBJ whole genome shotgun (WGS) entry which is preliminary data.</text>
</comment>
<dbReference type="Proteomes" id="UP000584374">
    <property type="component" value="Unassembled WGS sequence"/>
</dbReference>
<dbReference type="InterPro" id="IPR016170">
    <property type="entry name" value="Cytok_DH_C_sf"/>
</dbReference>
<name>A0A840QDR9_9PSEU</name>
<dbReference type="InterPro" id="IPR016169">
    <property type="entry name" value="FAD-bd_PCMH_sub2"/>
</dbReference>
<comment type="similarity">
    <text evidence="2">Belongs to the oxygen-dependent FAD-linked oxidoreductase family.</text>
</comment>
<keyword evidence="5" id="KW-0560">Oxidoreductase</keyword>
<comment type="cofactor">
    <cofactor evidence="1">
        <name>FAD</name>
        <dbReference type="ChEBI" id="CHEBI:57692"/>
    </cofactor>
</comment>
<dbReference type="Gene3D" id="3.30.465.10">
    <property type="match status" value="1"/>
</dbReference>
<dbReference type="AlphaFoldDB" id="A0A840QDR9"/>
<dbReference type="RefSeq" id="WP_184729465.1">
    <property type="nucleotide sequence ID" value="NZ_JACHIW010000002.1"/>
</dbReference>
<dbReference type="Pfam" id="PF09265">
    <property type="entry name" value="Cytokin-bind"/>
    <property type="match status" value="1"/>
</dbReference>
<dbReference type="InterPro" id="IPR015345">
    <property type="entry name" value="Cytokinin_DH_FAD/cytokin-bd"/>
</dbReference>
<keyword evidence="8" id="KW-1185">Reference proteome</keyword>
<dbReference type="InterPro" id="IPR050432">
    <property type="entry name" value="FAD-linked_Oxidoreductases_BP"/>
</dbReference>